<dbReference type="AlphaFoldDB" id="A0A9P1IKC3"/>
<name>A0A9P1IKC3_9PELO</name>
<gene>
    <name evidence="2" type="ORF">CAMP_LOCUS9666</name>
</gene>
<reference evidence="2" key="1">
    <citation type="submission" date="2022-11" db="EMBL/GenBank/DDBJ databases">
        <authorList>
            <person name="Kikuchi T."/>
        </authorList>
    </citation>
    <scope>NUCLEOTIDE SEQUENCE</scope>
    <source>
        <strain evidence="2">PS1010</strain>
    </source>
</reference>
<dbReference type="Proteomes" id="UP001152747">
    <property type="component" value="Unassembled WGS sequence"/>
</dbReference>
<feature type="compositionally biased region" description="Low complexity" evidence="1">
    <location>
        <begin position="339"/>
        <end position="352"/>
    </location>
</feature>
<protein>
    <recommendedName>
        <fullName evidence="4">Retrotransposon gag domain-containing protein</fullName>
    </recommendedName>
</protein>
<organism evidence="2 3">
    <name type="scientific">Caenorhabditis angaria</name>
    <dbReference type="NCBI Taxonomy" id="860376"/>
    <lineage>
        <taxon>Eukaryota</taxon>
        <taxon>Metazoa</taxon>
        <taxon>Ecdysozoa</taxon>
        <taxon>Nematoda</taxon>
        <taxon>Chromadorea</taxon>
        <taxon>Rhabditida</taxon>
        <taxon>Rhabditina</taxon>
        <taxon>Rhabditomorpha</taxon>
        <taxon>Rhabditoidea</taxon>
        <taxon>Rhabditidae</taxon>
        <taxon>Peloderinae</taxon>
        <taxon>Caenorhabditis</taxon>
    </lineage>
</organism>
<feature type="compositionally biased region" description="Acidic residues" evidence="1">
    <location>
        <begin position="404"/>
        <end position="418"/>
    </location>
</feature>
<keyword evidence="3" id="KW-1185">Reference proteome</keyword>
<evidence type="ECO:0000313" key="3">
    <source>
        <dbReference type="Proteomes" id="UP001152747"/>
    </source>
</evidence>
<feature type="region of interest" description="Disordered" evidence="1">
    <location>
        <begin position="330"/>
        <end position="441"/>
    </location>
</feature>
<comment type="caution">
    <text evidence="2">The sequence shown here is derived from an EMBL/GenBank/DDBJ whole genome shotgun (WGS) entry which is preliminary data.</text>
</comment>
<dbReference type="EMBL" id="CANHGI010000004">
    <property type="protein sequence ID" value="CAI5447029.1"/>
    <property type="molecule type" value="Genomic_DNA"/>
</dbReference>
<feature type="region of interest" description="Disordered" evidence="1">
    <location>
        <begin position="117"/>
        <end position="145"/>
    </location>
</feature>
<feature type="compositionally biased region" description="Basic residues" evidence="1">
    <location>
        <begin position="431"/>
        <end position="441"/>
    </location>
</feature>
<feature type="compositionally biased region" description="Basic and acidic residues" evidence="1">
    <location>
        <begin position="382"/>
        <end position="392"/>
    </location>
</feature>
<evidence type="ECO:0000256" key="1">
    <source>
        <dbReference type="SAM" id="MobiDB-lite"/>
    </source>
</evidence>
<evidence type="ECO:0000313" key="2">
    <source>
        <dbReference type="EMBL" id="CAI5447029.1"/>
    </source>
</evidence>
<dbReference type="OrthoDB" id="6086417at2759"/>
<feature type="compositionally biased region" description="Low complexity" evidence="1">
    <location>
        <begin position="360"/>
        <end position="381"/>
    </location>
</feature>
<proteinExistence type="predicted"/>
<evidence type="ECO:0008006" key="4">
    <source>
        <dbReference type="Google" id="ProtNLM"/>
    </source>
</evidence>
<accession>A0A9P1IKC3</accession>
<sequence>MYTCRSRLGLRKPQATDYCTSILYLFHLLPNRRGTMGTEANDRGPAHAEARPVCRLHFYKQESEEMELVKTIDRQQEDALARHERAHRRNLLLLQNQQRQQQQDRQIRQLRHLQDRIEDQEDDEEAPRNNQAPRQRMGEHAQQPAQPFLGRTIFLETPKFTGKGAFSSFVRKLNDFLNANLLDEEQGRRLLPSLLDGRARDAFENLNPEVQDRQLIARTELGLIKQGGRTVEEFFKQCKELGNQAWPGEANRQIKEAMITSSFINGLKAEIRLHVQRSQPTSAEDAFKAARREEAIQSLESTENVAEAINNLSARIDSLAAKQEEINFTSTNHWGNDTSDNQGNGGYNNNRPNENRNNNDRSNGNNWSNRSNNRFNGNNNRPNDDWDYDRNGNVHTWLARNESEESEEEHMVEDVDQEIVEKQPNITQPRRSQRLRAKHME</sequence>